<dbReference type="InterPro" id="IPR001733">
    <property type="entry name" value="Peptidase_S26B"/>
</dbReference>
<evidence type="ECO:0000256" key="5">
    <source>
        <dbReference type="SAM" id="Phobius"/>
    </source>
</evidence>
<dbReference type="Gene3D" id="2.10.109.10">
    <property type="entry name" value="Umud Fragment, subunit A"/>
    <property type="match status" value="1"/>
</dbReference>
<evidence type="ECO:0000256" key="4">
    <source>
        <dbReference type="ARBA" id="ARBA00023136"/>
    </source>
</evidence>
<comment type="caution">
    <text evidence="6">The sequence shown here is derived from an EMBL/GenBank/DDBJ whole genome shotgun (WGS) entry which is preliminary data.</text>
</comment>
<keyword evidence="6" id="KW-0378">Hydrolase</keyword>
<dbReference type="EMBL" id="LNQE01001183">
    <property type="protein sequence ID" value="KUG20510.1"/>
    <property type="molecule type" value="Genomic_DNA"/>
</dbReference>
<protein>
    <submittedName>
        <fullName evidence="6">Signal peptidase i</fullName>
        <ecNumber evidence="6">3.4.21.89</ecNumber>
    </submittedName>
</protein>
<name>A0A0W8FIG2_9ZZZZ</name>
<dbReference type="AlphaFoldDB" id="A0A0W8FIG2"/>
<gene>
    <name evidence="6" type="ORF">ASZ90_009754</name>
</gene>
<dbReference type="CDD" id="cd06530">
    <property type="entry name" value="S26_SPase_I"/>
    <property type="match status" value="1"/>
</dbReference>
<dbReference type="NCBIfam" id="TIGR02228">
    <property type="entry name" value="sigpep_I_arch"/>
    <property type="match status" value="1"/>
</dbReference>
<dbReference type="GO" id="GO:0004252">
    <property type="term" value="F:serine-type endopeptidase activity"/>
    <property type="evidence" value="ECO:0007669"/>
    <property type="project" value="InterPro"/>
</dbReference>
<organism evidence="6">
    <name type="scientific">hydrocarbon metagenome</name>
    <dbReference type="NCBI Taxonomy" id="938273"/>
    <lineage>
        <taxon>unclassified sequences</taxon>
        <taxon>metagenomes</taxon>
        <taxon>ecological metagenomes</taxon>
    </lineage>
</organism>
<dbReference type="GO" id="GO:0006465">
    <property type="term" value="P:signal peptide processing"/>
    <property type="evidence" value="ECO:0007669"/>
    <property type="project" value="InterPro"/>
</dbReference>
<evidence type="ECO:0000256" key="1">
    <source>
        <dbReference type="ARBA" id="ARBA00004370"/>
    </source>
</evidence>
<dbReference type="GO" id="GO:0016020">
    <property type="term" value="C:membrane"/>
    <property type="evidence" value="ECO:0007669"/>
    <property type="project" value="UniProtKB-SubCell"/>
</dbReference>
<reference evidence="6" key="1">
    <citation type="journal article" date="2015" name="Proc. Natl. Acad. Sci. U.S.A.">
        <title>Networks of energetic and metabolic interactions define dynamics in microbial communities.</title>
        <authorList>
            <person name="Embree M."/>
            <person name="Liu J.K."/>
            <person name="Al-Bassam M.M."/>
            <person name="Zengler K."/>
        </authorList>
    </citation>
    <scope>NUCLEOTIDE SEQUENCE</scope>
</reference>
<dbReference type="SUPFAM" id="SSF51306">
    <property type="entry name" value="LexA/Signal peptidase"/>
    <property type="match status" value="1"/>
</dbReference>
<dbReference type="GO" id="GO:0009003">
    <property type="term" value="F:signal peptidase activity"/>
    <property type="evidence" value="ECO:0007669"/>
    <property type="project" value="UniProtKB-EC"/>
</dbReference>
<dbReference type="EC" id="3.4.21.89" evidence="6"/>
<keyword evidence="3 5" id="KW-1133">Transmembrane helix</keyword>
<dbReference type="InterPro" id="IPR036286">
    <property type="entry name" value="LexA/Signal_pep-like_sf"/>
</dbReference>
<comment type="subcellular location">
    <subcellularLocation>
        <location evidence="1">Membrane</location>
    </subcellularLocation>
</comment>
<dbReference type="PANTHER" id="PTHR10806:SF6">
    <property type="entry name" value="SIGNAL PEPTIDASE COMPLEX CATALYTIC SUBUNIT SEC11"/>
    <property type="match status" value="1"/>
</dbReference>
<dbReference type="InterPro" id="IPR019533">
    <property type="entry name" value="Peptidase_S26"/>
</dbReference>
<sequence>MDAGTALHELRTSSHPGVALLRDVLWVVGVVGGIALALFLIAGTWPAVVTIESESMVPNMNVGDLVLVVQKDRYGEFQTWVEGSQSGYVSFGDYGDVIVYRPNGATHVHPIIHRAIVRVDADEVDPFFENPHAGYITKGDNNPVIDQGTYYGSVGVIEPVREEWIVGKALISVPLIGYLPLNIVPVAVFVIIVIIVHELFISRRQDEEKPEEGQRSRQRKK</sequence>
<evidence type="ECO:0000256" key="2">
    <source>
        <dbReference type="ARBA" id="ARBA00022692"/>
    </source>
</evidence>
<dbReference type="PANTHER" id="PTHR10806">
    <property type="entry name" value="SIGNAL PEPTIDASE COMPLEX CATALYTIC SUBUNIT SEC11"/>
    <property type="match status" value="1"/>
</dbReference>
<evidence type="ECO:0000313" key="6">
    <source>
        <dbReference type="EMBL" id="KUG20510.1"/>
    </source>
</evidence>
<proteinExistence type="predicted"/>
<feature type="transmembrane region" description="Helical" evidence="5">
    <location>
        <begin position="24"/>
        <end position="48"/>
    </location>
</feature>
<evidence type="ECO:0000256" key="3">
    <source>
        <dbReference type="ARBA" id="ARBA00022989"/>
    </source>
</evidence>
<feature type="transmembrane region" description="Helical" evidence="5">
    <location>
        <begin position="175"/>
        <end position="196"/>
    </location>
</feature>
<keyword evidence="2 5" id="KW-0812">Transmembrane</keyword>
<keyword evidence="4 5" id="KW-0472">Membrane</keyword>
<accession>A0A0W8FIG2</accession>